<evidence type="ECO:0000256" key="16">
    <source>
        <dbReference type="ARBA" id="ARBA00032853"/>
    </source>
</evidence>
<evidence type="ECO:0000256" key="12">
    <source>
        <dbReference type="ARBA" id="ARBA00022989"/>
    </source>
</evidence>
<accession>A0AAQ1UGB5</accession>
<evidence type="ECO:0000256" key="6">
    <source>
        <dbReference type="ARBA" id="ARBA00015850"/>
    </source>
</evidence>
<evidence type="ECO:0000256" key="9">
    <source>
        <dbReference type="ARBA" id="ARBA00022679"/>
    </source>
</evidence>
<dbReference type="AlphaFoldDB" id="A0AAQ1UGB5"/>
<evidence type="ECO:0000256" key="14">
    <source>
        <dbReference type="ARBA" id="ARBA00025228"/>
    </source>
</evidence>
<evidence type="ECO:0000256" key="11">
    <source>
        <dbReference type="ARBA" id="ARBA00022842"/>
    </source>
</evidence>
<comment type="pathway">
    <text evidence="3 19">Cofactor biosynthesis; adenosylcobalamin biosynthesis; adenosylcobalamin from cob(II)yrinate a,c-diamide: step 7/7.</text>
</comment>
<comment type="caution">
    <text evidence="20">The sequence shown here is derived from an EMBL/GenBank/DDBJ whole genome shotgun (WGS) entry which is preliminary data.</text>
</comment>
<evidence type="ECO:0000256" key="13">
    <source>
        <dbReference type="ARBA" id="ARBA00023136"/>
    </source>
</evidence>
<evidence type="ECO:0000256" key="8">
    <source>
        <dbReference type="ARBA" id="ARBA00022573"/>
    </source>
</evidence>
<comment type="subcellular location">
    <subcellularLocation>
        <location evidence="2 19">Cell membrane</location>
        <topology evidence="2 19">Multi-pass membrane protein</topology>
    </subcellularLocation>
</comment>
<evidence type="ECO:0000313" key="20">
    <source>
        <dbReference type="EMBL" id="SUB79441.1"/>
    </source>
</evidence>
<feature type="transmembrane region" description="Helical" evidence="19">
    <location>
        <begin position="191"/>
        <end position="211"/>
    </location>
</feature>
<feature type="transmembrane region" description="Helical" evidence="19">
    <location>
        <begin position="256"/>
        <end position="277"/>
    </location>
</feature>
<dbReference type="GO" id="GO:0008818">
    <property type="term" value="F:cobalamin 5'-phosphate synthase activity"/>
    <property type="evidence" value="ECO:0007669"/>
    <property type="project" value="UniProtKB-UniRule"/>
</dbReference>
<keyword evidence="12 19" id="KW-1133">Transmembrane helix</keyword>
<evidence type="ECO:0000256" key="4">
    <source>
        <dbReference type="ARBA" id="ARBA00010561"/>
    </source>
</evidence>
<dbReference type="GO" id="GO:0009236">
    <property type="term" value="P:cobalamin biosynthetic process"/>
    <property type="evidence" value="ECO:0007669"/>
    <property type="project" value="UniProtKB-UniRule"/>
</dbReference>
<evidence type="ECO:0000256" key="18">
    <source>
        <dbReference type="ARBA" id="ARBA00049504"/>
    </source>
</evidence>
<evidence type="ECO:0000256" key="1">
    <source>
        <dbReference type="ARBA" id="ARBA00001946"/>
    </source>
</evidence>
<dbReference type="EMBL" id="UGTJ01000001">
    <property type="protein sequence ID" value="SUB79441.1"/>
    <property type="molecule type" value="Genomic_DNA"/>
</dbReference>
<feature type="transmembrane region" description="Helical" evidence="19">
    <location>
        <begin position="118"/>
        <end position="140"/>
    </location>
</feature>
<dbReference type="GO" id="GO:0051073">
    <property type="term" value="F:adenosylcobinamide-GDP ribazoletransferase activity"/>
    <property type="evidence" value="ECO:0007669"/>
    <property type="project" value="UniProtKB-UniRule"/>
</dbReference>
<keyword evidence="9 19" id="KW-0808">Transferase</keyword>
<dbReference type="InterPro" id="IPR003805">
    <property type="entry name" value="CobS"/>
</dbReference>
<comment type="catalytic activity">
    <reaction evidence="18 19">
        <text>alpha-ribazole 5'-phosphate + adenosylcob(III)inamide-GDP = adenosylcob(III)alamin 5'-phosphate + GMP + H(+)</text>
        <dbReference type="Rhea" id="RHEA:23560"/>
        <dbReference type="ChEBI" id="CHEBI:15378"/>
        <dbReference type="ChEBI" id="CHEBI:57918"/>
        <dbReference type="ChEBI" id="CHEBI:58115"/>
        <dbReference type="ChEBI" id="CHEBI:60487"/>
        <dbReference type="ChEBI" id="CHEBI:60493"/>
        <dbReference type="EC" id="2.7.8.26"/>
    </reaction>
</comment>
<comment type="cofactor">
    <cofactor evidence="1 19">
        <name>Mg(2+)</name>
        <dbReference type="ChEBI" id="CHEBI:18420"/>
    </cofactor>
</comment>
<evidence type="ECO:0000256" key="7">
    <source>
        <dbReference type="ARBA" id="ARBA00022475"/>
    </source>
</evidence>
<dbReference type="PANTHER" id="PTHR34148:SF1">
    <property type="entry name" value="ADENOSYLCOBINAMIDE-GDP RIBAZOLETRANSFERASE"/>
    <property type="match status" value="1"/>
</dbReference>
<evidence type="ECO:0000256" key="10">
    <source>
        <dbReference type="ARBA" id="ARBA00022692"/>
    </source>
</evidence>
<feature type="transmembrane region" description="Helical" evidence="19">
    <location>
        <begin position="223"/>
        <end position="244"/>
    </location>
</feature>
<evidence type="ECO:0000256" key="17">
    <source>
        <dbReference type="ARBA" id="ARBA00048623"/>
    </source>
</evidence>
<dbReference type="RefSeq" id="WP_004345790.1">
    <property type="nucleotide sequence ID" value="NZ_CALLWX010000024.1"/>
</dbReference>
<organism evidence="20 21">
    <name type="scientific">Segatella buccae</name>
    <dbReference type="NCBI Taxonomy" id="28126"/>
    <lineage>
        <taxon>Bacteria</taxon>
        <taxon>Pseudomonadati</taxon>
        <taxon>Bacteroidota</taxon>
        <taxon>Bacteroidia</taxon>
        <taxon>Bacteroidales</taxon>
        <taxon>Prevotellaceae</taxon>
        <taxon>Segatella</taxon>
    </lineage>
</organism>
<evidence type="ECO:0000313" key="21">
    <source>
        <dbReference type="Proteomes" id="UP000255283"/>
    </source>
</evidence>
<comment type="similarity">
    <text evidence="4 19">Belongs to the CobS family.</text>
</comment>
<keyword evidence="10 19" id="KW-0812">Transmembrane</keyword>
<keyword evidence="8 19" id="KW-0169">Cobalamin biosynthesis</keyword>
<name>A0AAQ1UGB5_9BACT</name>
<dbReference type="GO" id="GO:0005886">
    <property type="term" value="C:plasma membrane"/>
    <property type="evidence" value="ECO:0007669"/>
    <property type="project" value="UniProtKB-SubCell"/>
</dbReference>
<keyword evidence="13 19" id="KW-0472">Membrane</keyword>
<dbReference type="EC" id="2.7.8.26" evidence="5 19"/>
<evidence type="ECO:0000256" key="19">
    <source>
        <dbReference type="HAMAP-Rule" id="MF_00719"/>
    </source>
</evidence>
<keyword evidence="7 19" id="KW-1003">Cell membrane</keyword>
<reference evidence="20 21" key="1">
    <citation type="submission" date="2018-06" db="EMBL/GenBank/DDBJ databases">
        <authorList>
            <consortium name="Pathogen Informatics"/>
            <person name="Doyle S."/>
        </authorList>
    </citation>
    <scope>NUCLEOTIDE SEQUENCE [LARGE SCALE GENOMIC DNA]</scope>
    <source>
        <strain evidence="20 21">NCTC13063</strain>
    </source>
</reference>
<proteinExistence type="inferred from homology"/>
<comment type="function">
    <text evidence="14 19">Joins adenosylcobinamide-GDP and alpha-ribazole to generate adenosylcobalamin (Ado-cobalamin). Also synthesizes adenosylcobalamin 5'-phosphate from adenosylcobinamide-GDP and alpha-ribazole 5'-phosphate.</text>
</comment>
<dbReference type="Proteomes" id="UP000255283">
    <property type="component" value="Unassembled WGS sequence"/>
</dbReference>
<feature type="transmembrane region" description="Helical" evidence="19">
    <location>
        <begin position="146"/>
        <end position="170"/>
    </location>
</feature>
<evidence type="ECO:0000256" key="2">
    <source>
        <dbReference type="ARBA" id="ARBA00004651"/>
    </source>
</evidence>
<feature type="transmembrane region" description="Helical" evidence="19">
    <location>
        <begin position="50"/>
        <end position="83"/>
    </location>
</feature>
<evidence type="ECO:0000256" key="3">
    <source>
        <dbReference type="ARBA" id="ARBA00004663"/>
    </source>
</evidence>
<sequence length="282" mass="31615">MRIPIDNNLAWYDRIWAALIFFTRLPFWRIHQPKKEAYETVVEHWPLTGWLTGGIMALTLYLAGTYVNFPFGIIAAITVRILLTGALHEDGLADFFDGFGGGGHDRERILTIMKDSHIGTYGVLGLILYTTILYQALYALNSPTTAALTILIADPFCKTLAGQLILWLPYARSAEDSKNGVVYRRFGIRAGISLALQGLLPVGLLMLLAYYGPLQPLLQGEHIAFYYESFAFAGLCFFALYSLLLRRIHGYTGDCCGAVFLLTELCFYITTALYYSLRFTTT</sequence>
<evidence type="ECO:0000256" key="15">
    <source>
        <dbReference type="ARBA" id="ARBA00032605"/>
    </source>
</evidence>
<dbReference type="GeneID" id="93536462"/>
<dbReference type="HAMAP" id="MF_00719">
    <property type="entry name" value="CobS"/>
    <property type="match status" value="1"/>
</dbReference>
<keyword evidence="11 19" id="KW-0460">Magnesium</keyword>
<gene>
    <name evidence="19" type="primary">cobS</name>
    <name evidence="20" type="ORF">NCTC13063_00706</name>
</gene>
<comment type="catalytic activity">
    <reaction evidence="17 19">
        <text>alpha-ribazole + adenosylcob(III)inamide-GDP = adenosylcob(III)alamin + GMP + H(+)</text>
        <dbReference type="Rhea" id="RHEA:16049"/>
        <dbReference type="ChEBI" id="CHEBI:10329"/>
        <dbReference type="ChEBI" id="CHEBI:15378"/>
        <dbReference type="ChEBI" id="CHEBI:18408"/>
        <dbReference type="ChEBI" id="CHEBI:58115"/>
        <dbReference type="ChEBI" id="CHEBI:60487"/>
        <dbReference type="EC" id="2.7.8.26"/>
    </reaction>
</comment>
<dbReference type="PANTHER" id="PTHR34148">
    <property type="entry name" value="ADENOSYLCOBINAMIDE-GDP RIBAZOLETRANSFERASE"/>
    <property type="match status" value="1"/>
</dbReference>
<dbReference type="Pfam" id="PF02654">
    <property type="entry name" value="CobS"/>
    <property type="match status" value="1"/>
</dbReference>
<evidence type="ECO:0000256" key="5">
    <source>
        <dbReference type="ARBA" id="ARBA00013200"/>
    </source>
</evidence>
<protein>
    <recommendedName>
        <fullName evidence="6 19">Adenosylcobinamide-GDP ribazoletransferase</fullName>
        <ecNumber evidence="5 19">2.7.8.26</ecNumber>
    </recommendedName>
    <alternativeName>
        <fullName evidence="16 19">Cobalamin synthase</fullName>
    </alternativeName>
    <alternativeName>
        <fullName evidence="15 19">Cobalamin-5'-phosphate synthase</fullName>
    </alternativeName>
</protein>